<dbReference type="EMBL" id="AK375630">
    <property type="protein sequence ID" value="BAK06825.1"/>
    <property type="molecule type" value="mRNA"/>
</dbReference>
<protein>
    <submittedName>
        <fullName evidence="2">Predicted protein</fullName>
    </submittedName>
</protein>
<keyword evidence="1" id="KW-0732">Signal</keyword>
<accession>F2EHK3</accession>
<evidence type="ECO:0000313" key="2">
    <source>
        <dbReference type="EMBL" id="BAK06825.1"/>
    </source>
</evidence>
<dbReference type="AlphaFoldDB" id="F2EHK3"/>
<reference evidence="2" key="1">
    <citation type="journal article" date="2011" name="Plant Physiol.">
        <title>Comprehensive sequence analysis of 24,783 barley full-length cDNAs derived from 12 clone libraries.</title>
        <authorList>
            <person name="Matsumoto T."/>
            <person name="Tanaka T."/>
            <person name="Sakai H."/>
            <person name="Amano N."/>
            <person name="Kanamori H."/>
            <person name="Kurita K."/>
            <person name="Kikuta A."/>
            <person name="Kamiya K."/>
            <person name="Yamamoto M."/>
            <person name="Ikawa H."/>
            <person name="Fujii N."/>
            <person name="Hori K."/>
            <person name="Itoh T."/>
            <person name="Sato K."/>
        </authorList>
    </citation>
    <scope>NUCLEOTIDE SEQUENCE</scope>
    <source>
        <tissue evidence="2">Seed</tissue>
    </source>
</reference>
<feature type="signal peptide" evidence="1">
    <location>
        <begin position="1"/>
        <end position="22"/>
    </location>
</feature>
<evidence type="ECO:0000256" key="1">
    <source>
        <dbReference type="SAM" id="SignalP"/>
    </source>
</evidence>
<sequence>MALVLFAVVLAWVDQMMDLVLWSMMTRFPSLEIASSGEVTGLSPLATHAGVNFGTVLNHTPRYQLEAWCEDLLLGLKKPSANLPLLETSVSLPASTWPAEMVSVARHAGMRRGMSRRRL</sequence>
<proteinExistence type="evidence at transcript level"/>
<organism evidence="2">
    <name type="scientific">Hordeum vulgare subsp. vulgare</name>
    <name type="common">Domesticated barley</name>
    <dbReference type="NCBI Taxonomy" id="112509"/>
    <lineage>
        <taxon>Eukaryota</taxon>
        <taxon>Viridiplantae</taxon>
        <taxon>Streptophyta</taxon>
        <taxon>Embryophyta</taxon>
        <taxon>Tracheophyta</taxon>
        <taxon>Spermatophyta</taxon>
        <taxon>Magnoliopsida</taxon>
        <taxon>Liliopsida</taxon>
        <taxon>Poales</taxon>
        <taxon>Poaceae</taxon>
        <taxon>BOP clade</taxon>
        <taxon>Pooideae</taxon>
        <taxon>Triticodae</taxon>
        <taxon>Triticeae</taxon>
        <taxon>Hordeinae</taxon>
        <taxon>Hordeum</taxon>
    </lineage>
</organism>
<name>F2EHK3_HORVV</name>
<feature type="chain" id="PRO_5003278087" evidence="1">
    <location>
        <begin position="23"/>
        <end position="119"/>
    </location>
</feature>